<accession>A0A9D4CRI3</accession>
<reference evidence="1" key="2">
    <citation type="submission" date="2020-11" db="EMBL/GenBank/DDBJ databases">
        <authorList>
            <person name="McCartney M.A."/>
            <person name="Auch B."/>
            <person name="Kono T."/>
            <person name="Mallez S."/>
            <person name="Becker A."/>
            <person name="Gohl D.M."/>
            <person name="Silverstein K.A.T."/>
            <person name="Koren S."/>
            <person name="Bechman K.B."/>
            <person name="Herman A."/>
            <person name="Abrahante J.E."/>
            <person name="Garbe J."/>
        </authorList>
    </citation>
    <scope>NUCLEOTIDE SEQUENCE</scope>
    <source>
        <strain evidence="1">Duluth1</strain>
        <tissue evidence="1">Whole animal</tissue>
    </source>
</reference>
<organism evidence="1 2">
    <name type="scientific">Dreissena polymorpha</name>
    <name type="common">Zebra mussel</name>
    <name type="synonym">Mytilus polymorpha</name>
    <dbReference type="NCBI Taxonomy" id="45954"/>
    <lineage>
        <taxon>Eukaryota</taxon>
        <taxon>Metazoa</taxon>
        <taxon>Spiralia</taxon>
        <taxon>Lophotrochozoa</taxon>
        <taxon>Mollusca</taxon>
        <taxon>Bivalvia</taxon>
        <taxon>Autobranchia</taxon>
        <taxon>Heteroconchia</taxon>
        <taxon>Euheterodonta</taxon>
        <taxon>Imparidentia</taxon>
        <taxon>Neoheterodontei</taxon>
        <taxon>Myida</taxon>
        <taxon>Dreissenoidea</taxon>
        <taxon>Dreissenidae</taxon>
        <taxon>Dreissena</taxon>
    </lineage>
</organism>
<dbReference type="AlphaFoldDB" id="A0A9D4CRI3"/>
<comment type="caution">
    <text evidence="1">The sequence shown here is derived from an EMBL/GenBank/DDBJ whole genome shotgun (WGS) entry which is preliminary data.</text>
</comment>
<keyword evidence="2" id="KW-1185">Reference proteome</keyword>
<dbReference type="EMBL" id="JAIWYP010000012">
    <property type="protein sequence ID" value="KAH3728930.1"/>
    <property type="molecule type" value="Genomic_DNA"/>
</dbReference>
<proteinExistence type="predicted"/>
<reference evidence="1" key="1">
    <citation type="journal article" date="2019" name="bioRxiv">
        <title>The Genome of the Zebra Mussel, Dreissena polymorpha: A Resource for Invasive Species Research.</title>
        <authorList>
            <person name="McCartney M.A."/>
            <person name="Auch B."/>
            <person name="Kono T."/>
            <person name="Mallez S."/>
            <person name="Zhang Y."/>
            <person name="Obille A."/>
            <person name="Becker A."/>
            <person name="Abrahante J.E."/>
            <person name="Garbe J."/>
            <person name="Badalamenti J.P."/>
            <person name="Herman A."/>
            <person name="Mangelson H."/>
            <person name="Liachko I."/>
            <person name="Sullivan S."/>
            <person name="Sone E.D."/>
            <person name="Koren S."/>
            <person name="Silverstein K.A.T."/>
            <person name="Beckman K.B."/>
            <person name="Gohl D.M."/>
        </authorList>
    </citation>
    <scope>NUCLEOTIDE SEQUENCE</scope>
    <source>
        <strain evidence="1">Duluth1</strain>
        <tissue evidence="1">Whole animal</tissue>
    </source>
</reference>
<protein>
    <submittedName>
        <fullName evidence="1">Uncharacterized protein</fullName>
    </submittedName>
</protein>
<evidence type="ECO:0000313" key="1">
    <source>
        <dbReference type="EMBL" id="KAH3728930.1"/>
    </source>
</evidence>
<sequence>MKPDKLPSCLFPFQETAASELWHRYEALTASLAQDLCEQLRLVLEPSQATKLK</sequence>
<evidence type="ECO:0000313" key="2">
    <source>
        <dbReference type="Proteomes" id="UP000828390"/>
    </source>
</evidence>
<name>A0A9D4CRI3_DREPO</name>
<dbReference type="Proteomes" id="UP000828390">
    <property type="component" value="Unassembled WGS sequence"/>
</dbReference>
<gene>
    <name evidence="1" type="ORF">DPMN_054893</name>
</gene>